<feature type="region of interest" description="Disordered" evidence="1">
    <location>
        <begin position="395"/>
        <end position="415"/>
    </location>
</feature>
<feature type="compositionally biased region" description="Basic and acidic residues" evidence="1">
    <location>
        <begin position="288"/>
        <end position="301"/>
    </location>
</feature>
<reference evidence="2" key="1">
    <citation type="journal article" date="2023" name="Mol. Phylogenet. Evol.">
        <title>Genome-scale phylogeny and comparative genomics of the fungal order Sordariales.</title>
        <authorList>
            <person name="Hensen N."/>
            <person name="Bonometti L."/>
            <person name="Westerberg I."/>
            <person name="Brannstrom I.O."/>
            <person name="Guillou S."/>
            <person name="Cros-Aarteil S."/>
            <person name="Calhoun S."/>
            <person name="Haridas S."/>
            <person name="Kuo A."/>
            <person name="Mondo S."/>
            <person name="Pangilinan J."/>
            <person name="Riley R."/>
            <person name="LaButti K."/>
            <person name="Andreopoulos B."/>
            <person name="Lipzen A."/>
            <person name="Chen C."/>
            <person name="Yan M."/>
            <person name="Daum C."/>
            <person name="Ng V."/>
            <person name="Clum A."/>
            <person name="Steindorff A."/>
            <person name="Ohm R.A."/>
            <person name="Martin F."/>
            <person name="Silar P."/>
            <person name="Natvig D.O."/>
            <person name="Lalanne C."/>
            <person name="Gautier V."/>
            <person name="Ament-Velasquez S.L."/>
            <person name="Kruys A."/>
            <person name="Hutchinson M.I."/>
            <person name="Powell A.J."/>
            <person name="Barry K."/>
            <person name="Miller A.N."/>
            <person name="Grigoriev I.V."/>
            <person name="Debuchy R."/>
            <person name="Gladieux P."/>
            <person name="Hiltunen Thoren M."/>
            <person name="Johannesson H."/>
        </authorList>
    </citation>
    <scope>NUCLEOTIDE SEQUENCE</scope>
    <source>
        <strain evidence="2">CBS 560.94</strain>
    </source>
</reference>
<proteinExistence type="predicted"/>
<keyword evidence="3" id="KW-1185">Reference proteome</keyword>
<gene>
    <name evidence="2" type="ORF">B0H65DRAFT_136524</name>
</gene>
<dbReference type="Proteomes" id="UP001278500">
    <property type="component" value="Unassembled WGS sequence"/>
</dbReference>
<dbReference type="InterPro" id="IPR036249">
    <property type="entry name" value="Thioredoxin-like_sf"/>
</dbReference>
<dbReference type="PANTHER" id="PTHR28630">
    <property type="match status" value="1"/>
</dbReference>
<dbReference type="AlphaFoldDB" id="A0AAE0JLC4"/>
<dbReference type="FunFam" id="3.40.30.10:FF:000404">
    <property type="entry name" value="WGS project CABT00000000 data, contig 2.14"/>
    <property type="match status" value="1"/>
</dbReference>
<dbReference type="CDD" id="cd02970">
    <property type="entry name" value="PRX_like2"/>
    <property type="match status" value="1"/>
</dbReference>
<evidence type="ECO:0000313" key="2">
    <source>
        <dbReference type="EMBL" id="KAK3351845.1"/>
    </source>
</evidence>
<dbReference type="EMBL" id="JAUEPP010000002">
    <property type="protein sequence ID" value="KAK3351845.1"/>
    <property type="molecule type" value="Genomic_DNA"/>
</dbReference>
<feature type="region of interest" description="Disordered" evidence="1">
    <location>
        <begin position="1"/>
        <end position="68"/>
    </location>
</feature>
<evidence type="ECO:0000313" key="3">
    <source>
        <dbReference type="Proteomes" id="UP001278500"/>
    </source>
</evidence>
<sequence length="415" mass="45343">MALPTDQPPANPMFATSNSSRPTAAEKANPSAPVEPSQTSSPPPSFVPSRKSVSPSHQDGPRLSTGENGVAALDFQGSVDSNNDLPSLATIKKIENYHVLDRDGKSHTFRSLYTGKHVARRVLIIFVRHFFCGQCQEYLRTLSASITPDALLRLPLSTFIAVVGCGDPQLINMYAQATNCPFPIYADPTRKLYQELGMVRTLALGEKPAYITKNLVKSSLGSIITGIKQIPKGLANKAGDFKQIGGEFLFEPVDIQSPVNAVQWEDMERTLERATRENNEAAAAAAATERKRDSSDSRLEPDSDDKETGVGSNSKGTIKKEKKIFGGQGHRPSEASIDGKNEEDEGEEKRVTWCHRMKTTRDHVEIPELMEVLGLDGQGEPIKDSRRWTKALETRKGTGFSMAGRMNTMKAEAGA</sequence>
<feature type="region of interest" description="Disordered" evidence="1">
    <location>
        <begin position="274"/>
        <end position="349"/>
    </location>
</feature>
<dbReference type="Gene3D" id="3.40.30.10">
    <property type="entry name" value="Glutaredoxin"/>
    <property type="match status" value="1"/>
</dbReference>
<accession>A0AAE0JLC4</accession>
<name>A0AAE0JLC4_9PEZI</name>
<dbReference type="InterPro" id="IPR032801">
    <property type="entry name" value="PXL2A/B/C"/>
</dbReference>
<dbReference type="RefSeq" id="XP_062685140.1">
    <property type="nucleotide sequence ID" value="XM_062820884.1"/>
</dbReference>
<reference evidence="2" key="2">
    <citation type="submission" date="2023-06" db="EMBL/GenBank/DDBJ databases">
        <authorList>
            <consortium name="Lawrence Berkeley National Laboratory"/>
            <person name="Haridas S."/>
            <person name="Hensen N."/>
            <person name="Bonometti L."/>
            <person name="Westerberg I."/>
            <person name="Brannstrom I.O."/>
            <person name="Guillou S."/>
            <person name="Cros-Aarteil S."/>
            <person name="Calhoun S."/>
            <person name="Kuo A."/>
            <person name="Mondo S."/>
            <person name="Pangilinan J."/>
            <person name="Riley R."/>
            <person name="Labutti K."/>
            <person name="Andreopoulos B."/>
            <person name="Lipzen A."/>
            <person name="Chen C."/>
            <person name="Yanf M."/>
            <person name="Daum C."/>
            <person name="Ng V."/>
            <person name="Clum A."/>
            <person name="Steindorff A."/>
            <person name="Ohm R."/>
            <person name="Martin F."/>
            <person name="Silar P."/>
            <person name="Natvig D."/>
            <person name="Lalanne C."/>
            <person name="Gautier V."/>
            <person name="Ament-Velasquez S.L."/>
            <person name="Kruys A."/>
            <person name="Hutchinson M.I."/>
            <person name="Powell A.J."/>
            <person name="Barry K."/>
            <person name="Miller A.N."/>
            <person name="Grigoriev I.V."/>
            <person name="Debuchy R."/>
            <person name="Gladieux P."/>
            <person name="Thoren M.H."/>
            <person name="Johannesson H."/>
        </authorList>
    </citation>
    <scope>NUCLEOTIDE SEQUENCE</scope>
    <source>
        <strain evidence="2">CBS 560.94</strain>
    </source>
</reference>
<feature type="compositionally biased region" description="Basic and acidic residues" evidence="1">
    <location>
        <begin position="331"/>
        <end position="340"/>
    </location>
</feature>
<dbReference type="Pfam" id="PF13911">
    <property type="entry name" value="AhpC-TSA_2"/>
    <property type="match status" value="1"/>
</dbReference>
<organism evidence="2 3">
    <name type="scientific">Neurospora tetraspora</name>
    <dbReference type="NCBI Taxonomy" id="94610"/>
    <lineage>
        <taxon>Eukaryota</taxon>
        <taxon>Fungi</taxon>
        <taxon>Dikarya</taxon>
        <taxon>Ascomycota</taxon>
        <taxon>Pezizomycotina</taxon>
        <taxon>Sordariomycetes</taxon>
        <taxon>Sordariomycetidae</taxon>
        <taxon>Sordariales</taxon>
        <taxon>Sordariaceae</taxon>
        <taxon>Neurospora</taxon>
    </lineage>
</organism>
<protein>
    <submittedName>
        <fullName evidence="2">AhpC/TSA antioxidant enzyme-domain-containing protein</fullName>
    </submittedName>
</protein>
<dbReference type="SUPFAM" id="SSF52833">
    <property type="entry name" value="Thioredoxin-like"/>
    <property type="match status" value="1"/>
</dbReference>
<evidence type="ECO:0000256" key="1">
    <source>
        <dbReference type="SAM" id="MobiDB-lite"/>
    </source>
</evidence>
<dbReference type="PANTHER" id="PTHR28630:SF3">
    <property type="entry name" value="PEROXIREDOXIN-LIKE 2C"/>
    <property type="match status" value="1"/>
</dbReference>
<dbReference type="GeneID" id="87858038"/>
<comment type="caution">
    <text evidence="2">The sequence shown here is derived from an EMBL/GenBank/DDBJ whole genome shotgun (WGS) entry which is preliminary data.</text>
</comment>
<feature type="compositionally biased region" description="Pro residues" evidence="1">
    <location>
        <begin position="1"/>
        <end position="11"/>
    </location>
</feature>